<reference evidence="7 8" key="1">
    <citation type="submission" date="2015-09" db="EMBL/GenBank/DDBJ databases">
        <title>Draft genome of the parasitic nematode Teladorsagia circumcincta isolate WARC Sus (inbred).</title>
        <authorList>
            <person name="Mitreva M."/>
        </authorList>
    </citation>
    <scope>NUCLEOTIDE SEQUENCE [LARGE SCALE GENOMIC DNA]</scope>
    <source>
        <strain evidence="7 8">S</strain>
    </source>
</reference>
<sequence length="159" mass="18562">MLRRLALPSSIRNEVELNLSFNTCFSELHGICSFPTATVEFEKGTLFSPCVYYALSVRLHFADIERGQKLGMFQNVLSIYDGEDLLRTYTKASYLREPTLFTKMIWVLFFPLYFVGMFHNYNVLEVPLAMEHIEDHGRSSSKLVFQLQDRFAQVLYFFS</sequence>
<comment type="subcellular location">
    <subcellularLocation>
        <location evidence="1">Endoplasmic reticulum membrane</location>
        <topology evidence="1">Multi-pass membrane protein</topology>
    </subcellularLocation>
</comment>
<dbReference type="GO" id="GO:0005789">
    <property type="term" value="C:endoplasmic reticulum membrane"/>
    <property type="evidence" value="ECO:0007669"/>
    <property type="project" value="UniProtKB-SubCell"/>
</dbReference>
<dbReference type="CDD" id="cd23995">
    <property type="entry name" value="Seipin_BSCL2_like"/>
    <property type="match status" value="1"/>
</dbReference>
<evidence type="ECO:0000256" key="2">
    <source>
        <dbReference type="ARBA" id="ARBA00022692"/>
    </source>
</evidence>
<keyword evidence="6" id="KW-0472">Membrane</keyword>
<dbReference type="InterPro" id="IPR009617">
    <property type="entry name" value="Seipin"/>
</dbReference>
<name>A0A2G9UMM6_TELCI</name>
<evidence type="ECO:0000313" key="7">
    <source>
        <dbReference type="EMBL" id="PIO71531.1"/>
    </source>
</evidence>
<dbReference type="Pfam" id="PF06775">
    <property type="entry name" value="Seipin"/>
    <property type="match status" value="1"/>
</dbReference>
<dbReference type="EMBL" id="KZ345924">
    <property type="protein sequence ID" value="PIO71531.1"/>
    <property type="molecule type" value="Genomic_DNA"/>
</dbReference>
<keyword evidence="3" id="KW-0256">Endoplasmic reticulum</keyword>
<evidence type="ECO:0000256" key="5">
    <source>
        <dbReference type="ARBA" id="ARBA00023098"/>
    </source>
</evidence>
<dbReference type="Proteomes" id="UP000230423">
    <property type="component" value="Unassembled WGS sequence"/>
</dbReference>
<dbReference type="GO" id="GO:0006629">
    <property type="term" value="P:lipid metabolic process"/>
    <property type="evidence" value="ECO:0007669"/>
    <property type="project" value="UniProtKB-KW"/>
</dbReference>
<dbReference type="OrthoDB" id="3990054at2759"/>
<keyword evidence="2" id="KW-0812">Transmembrane</keyword>
<evidence type="ECO:0000256" key="1">
    <source>
        <dbReference type="ARBA" id="ARBA00004477"/>
    </source>
</evidence>
<organism evidence="7 8">
    <name type="scientific">Teladorsagia circumcincta</name>
    <name type="common">Brown stomach worm</name>
    <name type="synonym">Ostertagia circumcincta</name>
    <dbReference type="NCBI Taxonomy" id="45464"/>
    <lineage>
        <taxon>Eukaryota</taxon>
        <taxon>Metazoa</taxon>
        <taxon>Ecdysozoa</taxon>
        <taxon>Nematoda</taxon>
        <taxon>Chromadorea</taxon>
        <taxon>Rhabditida</taxon>
        <taxon>Rhabditina</taxon>
        <taxon>Rhabditomorpha</taxon>
        <taxon>Strongyloidea</taxon>
        <taxon>Trichostrongylidae</taxon>
        <taxon>Teladorsagia</taxon>
    </lineage>
</organism>
<evidence type="ECO:0000256" key="6">
    <source>
        <dbReference type="ARBA" id="ARBA00023136"/>
    </source>
</evidence>
<keyword evidence="4" id="KW-1133">Transmembrane helix</keyword>
<keyword evidence="8" id="KW-1185">Reference proteome</keyword>
<accession>A0A2G9UMM6</accession>
<evidence type="ECO:0000256" key="4">
    <source>
        <dbReference type="ARBA" id="ARBA00022989"/>
    </source>
</evidence>
<evidence type="ECO:0000256" key="3">
    <source>
        <dbReference type="ARBA" id="ARBA00022824"/>
    </source>
</evidence>
<dbReference type="GO" id="GO:0140042">
    <property type="term" value="P:lipid droplet formation"/>
    <property type="evidence" value="ECO:0007669"/>
    <property type="project" value="UniProtKB-ARBA"/>
</dbReference>
<dbReference type="AlphaFoldDB" id="A0A2G9UMM6"/>
<keyword evidence="5" id="KW-0443">Lipid metabolism</keyword>
<proteinExistence type="predicted"/>
<evidence type="ECO:0000313" key="8">
    <source>
        <dbReference type="Proteomes" id="UP000230423"/>
    </source>
</evidence>
<gene>
    <name evidence="7" type="ORF">TELCIR_06570</name>
</gene>
<protein>
    <submittedName>
        <fullName evidence="7">Putative adipose-regulatory protein</fullName>
    </submittedName>
</protein>